<keyword evidence="1" id="KW-1185">Reference proteome</keyword>
<name>A0AC58LUC6_CASCN</name>
<dbReference type="RefSeq" id="XP_073920744.1">
    <property type="nucleotide sequence ID" value="XM_074064643.1"/>
</dbReference>
<reference evidence="2" key="1">
    <citation type="submission" date="2025-08" db="UniProtKB">
        <authorList>
            <consortium name="RefSeq"/>
        </authorList>
    </citation>
    <scope>IDENTIFICATION</scope>
</reference>
<accession>A0AC58LUC6</accession>
<dbReference type="Proteomes" id="UP001732720">
    <property type="component" value="Unplaced"/>
</dbReference>
<proteinExistence type="predicted"/>
<evidence type="ECO:0000313" key="1">
    <source>
        <dbReference type="Proteomes" id="UP001732720"/>
    </source>
</evidence>
<sequence length="1158" mass="129716">MFPLDADVNKHESVLATDKAPKEKFCVTWKQPYVVGAGLQNLGNTCYMNATLQCLTYTAPLANYMLSQEHSQTCCPLNTCMICILQAHMIRALQHSGKVIQPLRALVTGFHKYKQEDAHEFLMFVLGAMLNSCLPGHKDLDPQDENTSLVCQLFGGYWRSQIKCLRCHGISDTFDPYLDISLDIKAAQSVQEALKCLVKPENLDGEEAYDCATCLSRVPATKTLTLKTVPKVLILVLKRFCDFTGVKIGRVVQYPECIDMQPYMSHQNTEPLVYVLYAVLVHAGLSCHSGHYLCYIKAGNGHWYEMDDAKVTPCGITSVLNRQAYVLFYVQKSELNGHSIGFSHYADVNKHESVLATDKAPKEKFCVTWKQPYVVGAGLQNLGNTCYMNATLQCLTYTAPLANYMLSQEHSQTCCPLNTCMICILQAHMIRALQHSGKVIQPLRALVTGFHKYKQEDAHEFLMFVLGAMLNSCLPGHKDLDPQDENTSLVCQLFGGYWRSQIKCLRCHGISDTFDPYLDISLDIKAAQSVQEALKCLVKPENLDGEEAYDCATCLSRVPATKTLTLKTVPKVLILVLKRFCDFTGVKIGRVVQYPECIDMQPYMSHQNTEPLVYVLYAVLVHAGLSCHSGHYLCYIKAGNGHWYEMDDAKVTPCGITSVLNRQAYVLFYVQKSELNGHSIGFSHSQGVPSWEDADVNKHESVLATDKAPKEKFCVTWKQPYVVGAGLQNLGNTCYMNATLQCLTYTAPLANYMLSQEHSQTCCPLNTCMICILQAHMIRALQHSGKVIQPLRALVTGFHKYKQEDAHEFLMFVLGAMLNSCLPGHKDLDPQAENTSLVCQLFGGYWRSQIKCLRCHGISDTFDPYLDISLDIKAAQSVQEALKCLVKPENLDGEEAYDCATCLSRVPATKTLTLKTVPKVLILVLKRFCDFTGVKIGRVVQYPECIDMQPYMSHQNTEPLVYVLYAVLVHAGLSCHSGHYLCYIKAGNGHWYEMDDAKVTPCGITSVLNRQAYVLFYVQKSELNGHSIGFSHCEEQSLLEVADQDMGAQQRELHRPSNMQVGESCGHKEDSATKEITLDQWKILQQQNRPKSEFNIRKIEGTLPSNGIMIHPSKYRVGMRKNHTEKEIYLPAQCSKDTGHLPCVVTELSCGKMCCVDD</sequence>
<organism evidence="1 2">
    <name type="scientific">Castor canadensis</name>
    <name type="common">American beaver</name>
    <dbReference type="NCBI Taxonomy" id="51338"/>
    <lineage>
        <taxon>Eukaryota</taxon>
        <taxon>Metazoa</taxon>
        <taxon>Chordata</taxon>
        <taxon>Craniata</taxon>
        <taxon>Vertebrata</taxon>
        <taxon>Euteleostomi</taxon>
        <taxon>Mammalia</taxon>
        <taxon>Eutheria</taxon>
        <taxon>Euarchontoglires</taxon>
        <taxon>Glires</taxon>
        <taxon>Rodentia</taxon>
        <taxon>Castorimorpha</taxon>
        <taxon>Castoridae</taxon>
        <taxon>Castor</taxon>
    </lineage>
</organism>
<gene>
    <name evidence="2" type="primary">LOC141420539</name>
</gene>
<evidence type="ECO:0000313" key="2">
    <source>
        <dbReference type="RefSeq" id="XP_073920744.1"/>
    </source>
</evidence>
<protein>
    <submittedName>
        <fullName evidence="2">Uncharacterized protein</fullName>
    </submittedName>
</protein>